<reference evidence="1 2" key="1">
    <citation type="submission" date="2019-05" db="EMBL/GenBank/DDBJ databases">
        <title>Another draft genome of Portunus trituberculatus and its Hox gene families provides insights of decapod evolution.</title>
        <authorList>
            <person name="Jeong J.-H."/>
            <person name="Song I."/>
            <person name="Kim S."/>
            <person name="Choi T."/>
            <person name="Kim D."/>
            <person name="Ryu S."/>
            <person name="Kim W."/>
        </authorList>
    </citation>
    <scope>NUCLEOTIDE SEQUENCE [LARGE SCALE GENOMIC DNA]</scope>
    <source>
        <tissue evidence="1">Muscle</tissue>
    </source>
</reference>
<comment type="caution">
    <text evidence="1">The sequence shown here is derived from an EMBL/GenBank/DDBJ whole genome shotgun (WGS) entry which is preliminary data.</text>
</comment>
<evidence type="ECO:0000313" key="1">
    <source>
        <dbReference type="EMBL" id="MPC60541.1"/>
    </source>
</evidence>
<keyword evidence="2" id="KW-1185">Reference proteome</keyword>
<dbReference type="Proteomes" id="UP000324222">
    <property type="component" value="Unassembled WGS sequence"/>
</dbReference>
<gene>
    <name evidence="1" type="ORF">E2C01_054589</name>
</gene>
<protein>
    <submittedName>
        <fullName evidence="1">Uncharacterized protein</fullName>
    </submittedName>
</protein>
<name>A0A5B7GK94_PORTR</name>
<organism evidence="1 2">
    <name type="scientific">Portunus trituberculatus</name>
    <name type="common">Swimming crab</name>
    <name type="synonym">Neptunus trituberculatus</name>
    <dbReference type="NCBI Taxonomy" id="210409"/>
    <lineage>
        <taxon>Eukaryota</taxon>
        <taxon>Metazoa</taxon>
        <taxon>Ecdysozoa</taxon>
        <taxon>Arthropoda</taxon>
        <taxon>Crustacea</taxon>
        <taxon>Multicrustacea</taxon>
        <taxon>Malacostraca</taxon>
        <taxon>Eumalacostraca</taxon>
        <taxon>Eucarida</taxon>
        <taxon>Decapoda</taxon>
        <taxon>Pleocyemata</taxon>
        <taxon>Brachyura</taxon>
        <taxon>Eubrachyura</taxon>
        <taxon>Portunoidea</taxon>
        <taxon>Portunidae</taxon>
        <taxon>Portuninae</taxon>
        <taxon>Portunus</taxon>
    </lineage>
</organism>
<sequence>MAAIRIGMTNQGSTGQGVRCVVAAVHLAGQSAGTSRRGLHPRVVASLLQVNCRLVVLEASRSVPAHRGSSVLAASGSATSYSTTPVSGKEPLHEASFFVEHW</sequence>
<dbReference type="EMBL" id="VSRR010017640">
    <property type="protein sequence ID" value="MPC60541.1"/>
    <property type="molecule type" value="Genomic_DNA"/>
</dbReference>
<dbReference type="AlphaFoldDB" id="A0A5B7GK94"/>
<proteinExistence type="predicted"/>
<evidence type="ECO:0000313" key="2">
    <source>
        <dbReference type="Proteomes" id="UP000324222"/>
    </source>
</evidence>
<accession>A0A5B7GK94</accession>